<dbReference type="Proteomes" id="UP000234335">
    <property type="component" value="Unassembled WGS sequence"/>
</dbReference>
<evidence type="ECO:0000256" key="1">
    <source>
        <dbReference type="HAMAP-Rule" id="MF_00652"/>
    </source>
</evidence>
<name>A0A2I1M3K9_9FIRM</name>
<dbReference type="PANTHER" id="PTHR30283">
    <property type="entry name" value="PEROXIDE STRESS RESPONSE PROTEIN YAAA"/>
    <property type="match status" value="1"/>
</dbReference>
<organism evidence="2 3">
    <name type="scientific">Anaerococcus octavius</name>
    <dbReference type="NCBI Taxonomy" id="54007"/>
    <lineage>
        <taxon>Bacteria</taxon>
        <taxon>Bacillati</taxon>
        <taxon>Bacillota</taxon>
        <taxon>Tissierellia</taxon>
        <taxon>Tissierellales</taxon>
        <taxon>Peptoniphilaceae</taxon>
        <taxon>Anaerococcus</taxon>
    </lineage>
</organism>
<sequence>MKIIISPAKSFKKNEGIDTYDLLFPEKTKILVDKLKKYTMNEIGNLNRTNDKLTEKAYYDYQEFDFNNLNNPAIFAYDGLVFKQFNKDDFDDLEYLNDHVYIISALYGLLKPLTAIADYRLYFDNSDMNLYKFWGKDLYDELFKNDELVINLASKEYTKTIRPFLGKNDRFISLNFKDDKDGKLRSYTAWMKQARGEMLKTIIQKKIEDPDDIKKLIVNNYKYDPYNSTESEYVFIRSHS</sequence>
<evidence type="ECO:0000313" key="3">
    <source>
        <dbReference type="Proteomes" id="UP000234335"/>
    </source>
</evidence>
<dbReference type="HAMAP" id="MF_00652">
    <property type="entry name" value="UPF0246"/>
    <property type="match status" value="1"/>
</dbReference>
<dbReference type="Pfam" id="PF03883">
    <property type="entry name" value="H2O2_YaaD"/>
    <property type="match status" value="1"/>
</dbReference>
<comment type="caution">
    <text evidence="2">The sequence shown here is derived from an EMBL/GenBank/DDBJ whole genome shotgun (WGS) entry which is preliminary data.</text>
</comment>
<dbReference type="InterPro" id="IPR005583">
    <property type="entry name" value="YaaA"/>
</dbReference>
<accession>A0A2I1M3K9</accession>
<keyword evidence="3" id="KW-1185">Reference proteome</keyword>
<dbReference type="RefSeq" id="WP_101541010.1">
    <property type="nucleotide sequence ID" value="NZ_PKGS01000012.1"/>
</dbReference>
<dbReference type="GO" id="GO:0033194">
    <property type="term" value="P:response to hydroperoxide"/>
    <property type="evidence" value="ECO:0007669"/>
    <property type="project" value="TreeGrafter"/>
</dbReference>
<gene>
    <name evidence="2" type="ORF">CYJ34_09340</name>
</gene>
<dbReference type="PANTHER" id="PTHR30283:SF4">
    <property type="entry name" value="PEROXIDE STRESS RESISTANCE PROTEIN YAAA"/>
    <property type="match status" value="1"/>
</dbReference>
<dbReference type="NCBIfam" id="NF002543">
    <property type="entry name" value="PRK02101.1-4"/>
    <property type="match status" value="1"/>
</dbReference>
<protein>
    <recommendedName>
        <fullName evidence="1">UPF0246 protein CYJ34_09340</fullName>
    </recommendedName>
</protein>
<reference evidence="2 3" key="1">
    <citation type="submission" date="2017-12" db="EMBL/GenBank/DDBJ databases">
        <title>Phylogenetic diversity of female urinary microbiome.</title>
        <authorList>
            <person name="Thomas-White K."/>
            <person name="Wolfe A.J."/>
        </authorList>
    </citation>
    <scope>NUCLEOTIDE SEQUENCE [LARGE SCALE GENOMIC DNA]</scope>
    <source>
        <strain evidence="2 3">UMB0119</strain>
    </source>
</reference>
<evidence type="ECO:0000313" key="2">
    <source>
        <dbReference type="EMBL" id="PKZ14711.1"/>
    </source>
</evidence>
<proteinExistence type="inferred from homology"/>
<comment type="similarity">
    <text evidence="1">Belongs to the UPF0246 family.</text>
</comment>
<dbReference type="AlphaFoldDB" id="A0A2I1M3K9"/>
<dbReference type="GO" id="GO:0005829">
    <property type="term" value="C:cytosol"/>
    <property type="evidence" value="ECO:0007669"/>
    <property type="project" value="TreeGrafter"/>
</dbReference>
<dbReference type="EMBL" id="PKGS01000012">
    <property type="protein sequence ID" value="PKZ14711.1"/>
    <property type="molecule type" value="Genomic_DNA"/>
</dbReference>